<evidence type="ECO:0000259" key="1">
    <source>
        <dbReference type="Pfam" id="PF00190"/>
    </source>
</evidence>
<dbReference type="PANTHER" id="PTHR31189:SF2">
    <property type="entry name" value="RMLC-LIKE CUPINS SUPERFAMILY PROTEIN"/>
    <property type="match status" value="1"/>
</dbReference>
<name>A0AAD6RRI7_9ROSI</name>
<feature type="domain" description="Cupin type-1" evidence="1">
    <location>
        <begin position="182"/>
        <end position="257"/>
    </location>
</feature>
<dbReference type="EMBL" id="JAQIZT010000001">
    <property type="protein sequence ID" value="KAJ7012882.1"/>
    <property type="molecule type" value="Genomic_DNA"/>
</dbReference>
<dbReference type="Pfam" id="PF00190">
    <property type="entry name" value="Cupin_1"/>
    <property type="match status" value="1"/>
</dbReference>
<dbReference type="AlphaFoldDB" id="A0AAD6RRI7"/>
<gene>
    <name evidence="2" type="ORF">NC653_002807</name>
</gene>
<dbReference type="SUPFAM" id="SSF51182">
    <property type="entry name" value="RmlC-like cupins"/>
    <property type="match status" value="1"/>
</dbReference>
<dbReference type="InterPro" id="IPR050253">
    <property type="entry name" value="Seed_Storage-Functional"/>
</dbReference>
<dbReference type="PANTHER" id="PTHR31189">
    <property type="entry name" value="OS03G0336100 PROTEIN-RELATED"/>
    <property type="match status" value="1"/>
</dbReference>
<dbReference type="Proteomes" id="UP001164929">
    <property type="component" value="Chromosome 1"/>
</dbReference>
<sequence length="279" mass="32066">MITRQQEGPIVFLGDSRAPRPSPWRKFLLLKEQDRLQHLKRVVKIQQPPNQEKQMAWSWRNLLNSILGQENKKKNVKMANPLIHSISMIDGLTLKTTMDGSLQLMSLITSLFATLKQCQLKISPYSLSTGVSSSLTASKWSYLSTNRKWINDGTTCEPSNYRVWNCFEWKRQNTDCVSKWNTSDERKSKSRDDAFWVPRYFPFCQIAERSGSLEFFGFTTSARKNRPQLLIGASSTLQTLRIPELAAAFCVSEERVKRVNRYGTARGCYIAFSNCSTTR</sequence>
<proteinExistence type="predicted"/>
<dbReference type="InterPro" id="IPR011051">
    <property type="entry name" value="RmlC_Cupin_sf"/>
</dbReference>
<evidence type="ECO:0000313" key="2">
    <source>
        <dbReference type="EMBL" id="KAJ7012882.1"/>
    </source>
</evidence>
<organism evidence="2 3">
    <name type="scientific">Populus alba x Populus x berolinensis</name>
    <dbReference type="NCBI Taxonomy" id="444605"/>
    <lineage>
        <taxon>Eukaryota</taxon>
        <taxon>Viridiplantae</taxon>
        <taxon>Streptophyta</taxon>
        <taxon>Embryophyta</taxon>
        <taxon>Tracheophyta</taxon>
        <taxon>Spermatophyta</taxon>
        <taxon>Magnoliopsida</taxon>
        <taxon>eudicotyledons</taxon>
        <taxon>Gunneridae</taxon>
        <taxon>Pentapetalae</taxon>
        <taxon>rosids</taxon>
        <taxon>fabids</taxon>
        <taxon>Malpighiales</taxon>
        <taxon>Salicaceae</taxon>
        <taxon>Saliceae</taxon>
        <taxon>Populus</taxon>
    </lineage>
</organism>
<dbReference type="InterPro" id="IPR014710">
    <property type="entry name" value="RmlC-like_jellyroll"/>
</dbReference>
<reference evidence="2 3" key="1">
    <citation type="journal article" date="2023" name="Mol. Ecol. Resour.">
        <title>Chromosome-level genome assembly of a triploid poplar Populus alba 'Berolinensis'.</title>
        <authorList>
            <person name="Chen S."/>
            <person name="Yu Y."/>
            <person name="Wang X."/>
            <person name="Wang S."/>
            <person name="Zhang T."/>
            <person name="Zhou Y."/>
            <person name="He R."/>
            <person name="Meng N."/>
            <person name="Wang Y."/>
            <person name="Liu W."/>
            <person name="Liu Z."/>
            <person name="Liu J."/>
            <person name="Guo Q."/>
            <person name="Huang H."/>
            <person name="Sederoff R.R."/>
            <person name="Wang G."/>
            <person name="Qu G."/>
            <person name="Chen S."/>
        </authorList>
    </citation>
    <scope>NUCLEOTIDE SEQUENCE [LARGE SCALE GENOMIC DNA]</scope>
    <source>
        <strain evidence="2">SC-2020</strain>
    </source>
</reference>
<accession>A0AAD6RRI7</accession>
<dbReference type="InterPro" id="IPR006045">
    <property type="entry name" value="Cupin_1"/>
</dbReference>
<evidence type="ECO:0000313" key="3">
    <source>
        <dbReference type="Proteomes" id="UP001164929"/>
    </source>
</evidence>
<protein>
    <recommendedName>
        <fullName evidence="1">Cupin type-1 domain-containing protein</fullName>
    </recommendedName>
</protein>
<keyword evidence="3" id="KW-1185">Reference proteome</keyword>
<comment type="caution">
    <text evidence="2">The sequence shown here is derived from an EMBL/GenBank/DDBJ whole genome shotgun (WGS) entry which is preliminary data.</text>
</comment>
<dbReference type="Gene3D" id="2.60.120.10">
    <property type="entry name" value="Jelly Rolls"/>
    <property type="match status" value="1"/>
</dbReference>